<keyword evidence="3" id="KW-1185">Reference proteome</keyword>
<evidence type="ECO:0000256" key="1">
    <source>
        <dbReference type="SAM" id="Phobius"/>
    </source>
</evidence>
<gene>
    <name evidence="2" type="ORF">ACFOOR_10260</name>
</gene>
<comment type="caution">
    <text evidence="2">The sequence shown here is derived from an EMBL/GenBank/DDBJ whole genome shotgun (WGS) entry which is preliminary data.</text>
</comment>
<keyword evidence="1" id="KW-0472">Membrane</keyword>
<dbReference type="RefSeq" id="WP_343164278.1">
    <property type="nucleotide sequence ID" value="NZ_JBHRSV010000019.1"/>
</dbReference>
<protein>
    <recommendedName>
        <fullName evidence="4">DUF4345 domain-containing protein</fullName>
    </recommendedName>
</protein>
<feature type="transmembrane region" description="Helical" evidence="1">
    <location>
        <begin position="71"/>
        <end position="97"/>
    </location>
</feature>
<feature type="transmembrane region" description="Helical" evidence="1">
    <location>
        <begin position="109"/>
        <end position="132"/>
    </location>
</feature>
<feature type="transmembrane region" description="Helical" evidence="1">
    <location>
        <begin position="6"/>
        <end position="24"/>
    </location>
</feature>
<sequence>MDIFTILAVIAAVFGAGLGAYALVRPEFGSNLTRLKADPLRPGGYAEFRATLGGMMLLLHLAYIGAAVTGFGAIGAAAVLAAGWGGAALGRVVSLLLDGDKGVRVQHTYVSVAIEIVMTAIFAAPVAAFVLAGRPTP</sequence>
<proteinExistence type="predicted"/>
<organism evidence="2 3">
    <name type="scientific">Hyphobacterium vulgare</name>
    <dbReference type="NCBI Taxonomy" id="1736751"/>
    <lineage>
        <taxon>Bacteria</taxon>
        <taxon>Pseudomonadati</taxon>
        <taxon>Pseudomonadota</taxon>
        <taxon>Alphaproteobacteria</taxon>
        <taxon>Maricaulales</taxon>
        <taxon>Maricaulaceae</taxon>
        <taxon>Hyphobacterium</taxon>
    </lineage>
</organism>
<feature type="transmembrane region" description="Helical" evidence="1">
    <location>
        <begin position="45"/>
        <end position="65"/>
    </location>
</feature>
<dbReference type="EMBL" id="JBHRSV010000019">
    <property type="protein sequence ID" value="MFC2926487.1"/>
    <property type="molecule type" value="Genomic_DNA"/>
</dbReference>
<keyword evidence="1" id="KW-0812">Transmembrane</keyword>
<evidence type="ECO:0008006" key="4">
    <source>
        <dbReference type="Google" id="ProtNLM"/>
    </source>
</evidence>
<dbReference type="Proteomes" id="UP001595379">
    <property type="component" value="Unassembled WGS sequence"/>
</dbReference>
<reference evidence="3" key="1">
    <citation type="journal article" date="2019" name="Int. J. Syst. Evol. Microbiol.">
        <title>The Global Catalogue of Microorganisms (GCM) 10K type strain sequencing project: providing services to taxonomists for standard genome sequencing and annotation.</title>
        <authorList>
            <consortium name="The Broad Institute Genomics Platform"/>
            <consortium name="The Broad Institute Genome Sequencing Center for Infectious Disease"/>
            <person name="Wu L."/>
            <person name="Ma J."/>
        </authorList>
    </citation>
    <scope>NUCLEOTIDE SEQUENCE [LARGE SCALE GENOMIC DNA]</scope>
    <source>
        <strain evidence="3">KCTC 52487</strain>
    </source>
</reference>
<name>A0ABV6ZYQ1_9PROT</name>
<accession>A0ABV6ZYQ1</accession>
<evidence type="ECO:0000313" key="3">
    <source>
        <dbReference type="Proteomes" id="UP001595379"/>
    </source>
</evidence>
<keyword evidence="1" id="KW-1133">Transmembrane helix</keyword>
<evidence type="ECO:0000313" key="2">
    <source>
        <dbReference type="EMBL" id="MFC2926487.1"/>
    </source>
</evidence>